<evidence type="ECO:0008006" key="4">
    <source>
        <dbReference type="Google" id="ProtNLM"/>
    </source>
</evidence>
<reference evidence="3" key="1">
    <citation type="journal article" date="2019" name="Int. J. Syst. Evol. Microbiol.">
        <title>The Global Catalogue of Microorganisms (GCM) 10K type strain sequencing project: providing services to taxonomists for standard genome sequencing and annotation.</title>
        <authorList>
            <consortium name="The Broad Institute Genomics Platform"/>
            <consortium name="The Broad Institute Genome Sequencing Center for Infectious Disease"/>
            <person name="Wu L."/>
            <person name="Ma J."/>
        </authorList>
    </citation>
    <scope>NUCLEOTIDE SEQUENCE [LARGE SCALE GENOMIC DNA]</scope>
    <source>
        <strain evidence="3">JCM 16002</strain>
    </source>
</reference>
<feature type="transmembrane region" description="Helical" evidence="1">
    <location>
        <begin position="43"/>
        <end position="65"/>
    </location>
</feature>
<gene>
    <name evidence="2" type="ORF">GCM10009831_10080</name>
</gene>
<keyword evidence="1" id="KW-1133">Transmembrane helix</keyword>
<evidence type="ECO:0000256" key="1">
    <source>
        <dbReference type="SAM" id="Phobius"/>
    </source>
</evidence>
<proteinExistence type="predicted"/>
<feature type="transmembrane region" description="Helical" evidence="1">
    <location>
        <begin position="145"/>
        <end position="163"/>
    </location>
</feature>
<dbReference type="EMBL" id="BAAAQG010000006">
    <property type="protein sequence ID" value="GAA1702875.1"/>
    <property type="molecule type" value="Genomic_DNA"/>
</dbReference>
<feature type="transmembrane region" description="Helical" evidence="1">
    <location>
        <begin position="110"/>
        <end position="133"/>
    </location>
</feature>
<evidence type="ECO:0000313" key="3">
    <source>
        <dbReference type="Proteomes" id="UP001500383"/>
    </source>
</evidence>
<keyword evidence="1" id="KW-0812">Transmembrane</keyword>
<sequence length="189" mass="20754">MSTHTETLRTGETLTAAERRYEKLLARTEGSLRSWRTPQRRRLLVRLNWVCIVVMTAIAVAGYFWLPIVIAWLPMTVAICTVWTMLRTVIDVKDSAPARYLDEFETQTLLQARSTALSALVGICFVIGLVLIWVSTTEMGNGHRLAYSMGGLAILAVFVGGVIPASAMAGTMAPEDTDDLADPVTADDH</sequence>
<accession>A0ABP4UCD6</accession>
<feature type="transmembrane region" description="Helical" evidence="1">
    <location>
        <begin position="71"/>
        <end position="90"/>
    </location>
</feature>
<comment type="caution">
    <text evidence="2">The sequence shown here is derived from an EMBL/GenBank/DDBJ whole genome shotgun (WGS) entry which is preliminary data.</text>
</comment>
<dbReference type="Proteomes" id="UP001500383">
    <property type="component" value="Unassembled WGS sequence"/>
</dbReference>
<evidence type="ECO:0000313" key="2">
    <source>
        <dbReference type="EMBL" id="GAA1702875.1"/>
    </source>
</evidence>
<keyword evidence="1" id="KW-0472">Membrane</keyword>
<dbReference type="RefSeq" id="WP_182659532.1">
    <property type="nucleotide sequence ID" value="NZ_BAAAQG010000006.1"/>
</dbReference>
<name>A0ABP4UCD6_9ACTN</name>
<protein>
    <recommendedName>
        <fullName evidence="4">Transmembrane protein</fullName>
    </recommendedName>
</protein>
<organism evidence="2 3">
    <name type="scientific">Dietzia cercidiphylli</name>
    <dbReference type="NCBI Taxonomy" id="498199"/>
    <lineage>
        <taxon>Bacteria</taxon>
        <taxon>Bacillati</taxon>
        <taxon>Actinomycetota</taxon>
        <taxon>Actinomycetes</taxon>
        <taxon>Mycobacteriales</taxon>
        <taxon>Dietziaceae</taxon>
        <taxon>Dietzia</taxon>
    </lineage>
</organism>
<keyword evidence="3" id="KW-1185">Reference proteome</keyword>